<keyword evidence="11" id="KW-1185">Reference proteome</keyword>
<dbReference type="SUPFAM" id="SSF90123">
    <property type="entry name" value="ABC transporter transmembrane region"/>
    <property type="match status" value="1"/>
</dbReference>
<dbReference type="InterPro" id="IPR027417">
    <property type="entry name" value="P-loop_NTPase"/>
</dbReference>
<dbReference type="Gene3D" id="3.40.50.300">
    <property type="entry name" value="P-loop containing nucleotide triphosphate hydrolases"/>
    <property type="match status" value="1"/>
</dbReference>
<keyword evidence="4 10" id="KW-0067">ATP-binding</keyword>
<evidence type="ECO:0000256" key="3">
    <source>
        <dbReference type="ARBA" id="ARBA00022741"/>
    </source>
</evidence>
<dbReference type="Gene3D" id="1.20.1560.10">
    <property type="entry name" value="ABC transporter type 1, transmembrane domain"/>
    <property type="match status" value="1"/>
</dbReference>
<dbReference type="InterPro" id="IPR017871">
    <property type="entry name" value="ABC_transporter-like_CS"/>
</dbReference>
<dbReference type="EMBL" id="JBHFNT010000075">
    <property type="protein sequence ID" value="MFB2834843.1"/>
    <property type="molecule type" value="Genomic_DNA"/>
</dbReference>
<evidence type="ECO:0000313" key="11">
    <source>
        <dbReference type="Proteomes" id="UP001576780"/>
    </source>
</evidence>
<protein>
    <submittedName>
        <fullName evidence="10">ABC transporter ATP-binding protein</fullName>
    </submittedName>
</protein>
<keyword evidence="5 7" id="KW-1133">Transmembrane helix</keyword>
<dbReference type="InterPro" id="IPR003593">
    <property type="entry name" value="AAA+_ATPase"/>
</dbReference>
<dbReference type="Proteomes" id="UP001576780">
    <property type="component" value="Unassembled WGS sequence"/>
</dbReference>
<dbReference type="CDD" id="cd18548">
    <property type="entry name" value="ABC_6TM_Tm287_like"/>
    <property type="match status" value="1"/>
</dbReference>
<dbReference type="InterPro" id="IPR003439">
    <property type="entry name" value="ABC_transporter-like_ATP-bd"/>
</dbReference>
<feature type="transmembrane region" description="Helical" evidence="7">
    <location>
        <begin position="60"/>
        <end position="85"/>
    </location>
</feature>
<dbReference type="PROSITE" id="PS50929">
    <property type="entry name" value="ABC_TM1F"/>
    <property type="match status" value="1"/>
</dbReference>
<evidence type="ECO:0000256" key="7">
    <source>
        <dbReference type="SAM" id="Phobius"/>
    </source>
</evidence>
<reference evidence="10 11" key="1">
    <citation type="submission" date="2024-09" db="EMBL/GenBank/DDBJ databases">
        <title>Floridaenema gen nov. (Aerosakkonemataceae, Aerosakkonematales ord. nov., Cyanobacteria) from benthic tropical and subtropical fresh waters, with the description of four new species.</title>
        <authorList>
            <person name="Moretto J.A."/>
            <person name="Berthold D.E."/>
            <person name="Lefler F.W."/>
            <person name="Huang I.-S."/>
            <person name="Laughinghouse H. IV."/>
        </authorList>
    </citation>
    <scope>NUCLEOTIDE SEQUENCE [LARGE SCALE GENOMIC DNA]</scope>
    <source>
        <strain evidence="10 11">BLCC-F167</strain>
    </source>
</reference>
<evidence type="ECO:0000256" key="1">
    <source>
        <dbReference type="ARBA" id="ARBA00004651"/>
    </source>
</evidence>
<keyword evidence="3" id="KW-0547">Nucleotide-binding</keyword>
<feature type="transmembrane region" description="Helical" evidence="7">
    <location>
        <begin position="20"/>
        <end position="40"/>
    </location>
</feature>
<comment type="caution">
    <text evidence="10">The sequence shown here is derived from an EMBL/GenBank/DDBJ whole genome shotgun (WGS) entry which is preliminary data.</text>
</comment>
<evidence type="ECO:0000259" key="8">
    <source>
        <dbReference type="PROSITE" id="PS50893"/>
    </source>
</evidence>
<evidence type="ECO:0000256" key="5">
    <source>
        <dbReference type="ARBA" id="ARBA00022989"/>
    </source>
</evidence>
<keyword evidence="2 7" id="KW-0812">Transmembrane</keyword>
<proteinExistence type="predicted"/>
<feature type="transmembrane region" description="Helical" evidence="7">
    <location>
        <begin position="134"/>
        <end position="153"/>
    </location>
</feature>
<evidence type="ECO:0000259" key="9">
    <source>
        <dbReference type="PROSITE" id="PS50929"/>
    </source>
</evidence>
<dbReference type="PROSITE" id="PS50893">
    <property type="entry name" value="ABC_TRANSPORTER_2"/>
    <property type="match status" value="1"/>
</dbReference>
<dbReference type="PANTHER" id="PTHR43394:SF1">
    <property type="entry name" value="ATP-BINDING CASSETTE SUB-FAMILY B MEMBER 10, MITOCHONDRIAL"/>
    <property type="match status" value="1"/>
</dbReference>
<dbReference type="InterPro" id="IPR036640">
    <property type="entry name" value="ABC1_TM_sf"/>
</dbReference>
<feature type="transmembrane region" description="Helical" evidence="7">
    <location>
        <begin position="279"/>
        <end position="296"/>
    </location>
</feature>
<dbReference type="SUPFAM" id="SSF52540">
    <property type="entry name" value="P-loop containing nucleoside triphosphate hydrolases"/>
    <property type="match status" value="1"/>
</dbReference>
<dbReference type="SMART" id="SM00382">
    <property type="entry name" value="AAA"/>
    <property type="match status" value="1"/>
</dbReference>
<dbReference type="GO" id="GO:0005524">
    <property type="term" value="F:ATP binding"/>
    <property type="evidence" value="ECO:0007669"/>
    <property type="project" value="UniProtKB-KW"/>
</dbReference>
<accession>A0ABV4WJK5</accession>
<dbReference type="PROSITE" id="PS00211">
    <property type="entry name" value="ABC_TRANSPORTER_1"/>
    <property type="match status" value="1"/>
</dbReference>
<evidence type="ECO:0000256" key="4">
    <source>
        <dbReference type="ARBA" id="ARBA00022840"/>
    </source>
</evidence>
<dbReference type="InterPro" id="IPR011527">
    <property type="entry name" value="ABC1_TM_dom"/>
</dbReference>
<keyword evidence="6 7" id="KW-0472">Membrane</keyword>
<comment type="subcellular location">
    <subcellularLocation>
        <location evidence="1">Cell membrane</location>
        <topology evidence="1">Multi-pass membrane protein</topology>
    </subcellularLocation>
</comment>
<evidence type="ECO:0000313" key="10">
    <source>
        <dbReference type="EMBL" id="MFB2834843.1"/>
    </source>
</evidence>
<feature type="domain" description="ABC transmembrane type-1" evidence="9">
    <location>
        <begin position="24"/>
        <end position="302"/>
    </location>
</feature>
<dbReference type="RefSeq" id="WP_413277273.1">
    <property type="nucleotide sequence ID" value="NZ_JBHFNT010000075.1"/>
</dbReference>
<organism evidence="10 11">
    <name type="scientific">Floridaenema evergladense BLCC-F167</name>
    <dbReference type="NCBI Taxonomy" id="3153639"/>
    <lineage>
        <taxon>Bacteria</taxon>
        <taxon>Bacillati</taxon>
        <taxon>Cyanobacteriota</taxon>
        <taxon>Cyanophyceae</taxon>
        <taxon>Oscillatoriophycideae</taxon>
        <taxon>Aerosakkonematales</taxon>
        <taxon>Aerosakkonemataceae</taxon>
        <taxon>Floridanema</taxon>
        <taxon>Floridanema evergladense</taxon>
    </lineage>
</organism>
<dbReference type="PANTHER" id="PTHR43394">
    <property type="entry name" value="ATP-DEPENDENT PERMEASE MDL1, MITOCHONDRIAL"/>
    <property type="match status" value="1"/>
</dbReference>
<dbReference type="Pfam" id="PF00005">
    <property type="entry name" value="ABC_tran"/>
    <property type="match status" value="1"/>
</dbReference>
<dbReference type="InterPro" id="IPR039421">
    <property type="entry name" value="Type_1_exporter"/>
</dbReference>
<sequence>MLPNFRRFITIYRGYERPFWVSQILLAIATIFTLLIPLMTQQLVDKGLLGGDRNALEQSVLWMVVFAVLSAIFTIANAWYGVLFGEFTAHAVRIKLYEKIQVLSFGNLDRFPTSDLMVRMTSDVNAIKGAIQQIILSLAQAPIMFIGALFLIYLNSPSLMWILLIIIPVVSIVLLFFVNKISKFFEKVQQKLDDLNSVLQEDLAGVRVVKAFVQGEYENRRYDRANREFRKASLLPMQYVSFLQPTLFLIVNIAIACVLWFGGVFAAQGKVTVGEILAFTQYLATILTPLIVLAVITPQITAAEASAERIFQVMDSIPMVSDSPQPLELDPATAKGRIVFENVSFGYFANSSENEEENYSKLVLKNINLVIEPGQTVAFLGATGSGKSTLVNLIPRFYDVTSGRVMIDGVDVRNIPLKTLRQLVGISLQESILFSGKVRENICYGKPEATEDEMIAAAKAADAHSFVSAIPEGYDAAVTRRGANFSGGQRQRLSIARSLTIKPKILIFDDSTSALDMATEARVQEAIKNSMKDSTILFVAQRISTVITADNIFLLEAGEIVAQGNHETLLRTSSLYQEIYESQLGGAPA</sequence>
<feature type="domain" description="ABC transporter" evidence="8">
    <location>
        <begin position="338"/>
        <end position="582"/>
    </location>
</feature>
<feature type="transmembrane region" description="Helical" evidence="7">
    <location>
        <begin position="247"/>
        <end position="267"/>
    </location>
</feature>
<feature type="transmembrane region" description="Helical" evidence="7">
    <location>
        <begin position="159"/>
        <end position="178"/>
    </location>
</feature>
<evidence type="ECO:0000256" key="2">
    <source>
        <dbReference type="ARBA" id="ARBA00022692"/>
    </source>
</evidence>
<name>A0ABV4WJK5_9CYAN</name>
<evidence type="ECO:0000256" key="6">
    <source>
        <dbReference type="ARBA" id="ARBA00023136"/>
    </source>
</evidence>
<dbReference type="Pfam" id="PF00664">
    <property type="entry name" value="ABC_membrane"/>
    <property type="match status" value="1"/>
</dbReference>
<gene>
    <name evidence="10" type="ORF">ACE1CA_09940</name>
</gene>